<proteinExistence type="inferred from homology"/>
<feature type="transmembrane region" description="Helical" evidence="2">
    <location>
        <begin position="271"/>
        <end position="292"/>
    </location>
</feature>
<accession>A0ABY7JTY9</accession>
<dbReference type="PANTHER" id="PTHR48090">
    <property type="entry name" value="UNDECAPRENYL-PHOSPHATE 4-DEOXY-4-FORMAMIDO-L-ARABINOSE TRANSFERASE-RELATED"/>
    <property type="match status" value="1"/>
</dbReference>
<dbReference type="Pfam" id="PF00535">
    <property type="entry name" value="Glycos_transf_2"/>
    <property type="match status" value="1"/>
</dbReference>
<comment type="similarity">
    <text evidence="1">Belongs to the glycosyltransferase 2 family.</text>
</comment>
<protein>
    <submittedName>
        <fullName evidence="5">Glycosyltransferase family 2 protein</fullName>
    </submittedName>
</protein>
<evidence type="ECO:0000256" key="2">
    <source>
        <dbReference type="SAM" id="Phobius"/>
    </source>
</evidence>
<evidence type="ECO:0000313" key="6">
    <source>
        <dbReference type="Proteomes" id="UP001164693"/>
    </source>
</evidence>
<dbReference type="CDD" id="cd04179">
    <property type="entry name" value="DPM_DPG-synthase_like"/>
    <property type="match status" value="1"/>
</dbReference>
<gene>
    <name evidence="5" type="ORF">M6B22_15940</name>
</gene>
<evidence type="ECO:0000256" key="1">
    <source>
        <dbReference type="ARBA" id="ARBA00006739"/>
    </source>
</evidence>
<evidence type="ECO:0000259" key="3">
    <source>
        <dbReference type="Pfam" id="PF00535"/>
    </source>
</evidence>
<evidence type="ECO:0000259" key="4">
    <source>
        <dbReference type="Pfam" id="PF26629"/>
    </source>
</evidence>
<feature type="domain" description="Glycosyltransferase 2-like" evidence="3">
    <location>
        <begin position="68"/>
        <end position="201"/>
    </location>
</feature>
<dbReference type="Proteomes" id="UP001164693">
    <property type="component" value="Chromosome"/>
</dbReference>
<dbReference type="InterPro" id="IPR050256">
    <property type="entry name" value="Glycosyltransferase_2"/>
</dbReference>
<feature type="transmembrane region" description="Helical" evidence="2">
    <location>
        <begin position="351"/>
        <end position="374"/>
    </location>
</feature>
<dbReference type="PANTHER" id="PTHR48090:SF7">
    <property type="entry name" value="RFBJ PROTEIN"/>
    <property type="match status" value="1"/>
</dbReference>
<dbReference type="SUPFAM" id="SSF53448">
    <property type="entry name" value="Nucleotide-diphospho-sugar transferases"/>
    <property type="match status" value="1"/>
</dbReference>
<keyword evidence="2" id="KW-0472">Membrane</keyword>
<name>A0ABY7JTY9_9ACTN</name>
<feature type="transmembrane region" description="Helical" evidence="2">
    <location>
        <begin position="304"/>
        <end position="331"/>
    </location>
</feature>
<keyword evidence="2" id="KW-0812">Transmembrane</keyword>
<dbReference type="EMBL" id="CP097463">
    <property type="protein sequence ID" value="WAX56018.1"/>
    <property type="molecule type" value="Genomic_DNA"/>
</dbReference>
<dbReference type="InterPro" id="IPR001173">
    <property type="entry name" value="Glyco_trans_2-like"/>
</dbReference>
<keyword evidence="6" id="KW-1185">Reference proteome</keyword>
<reference evidence="5" key="1">
    <citation type="submission" date="2022-05" db="EMBL/GenBank/DDBJ databases">
        <title>Jatrophihabitans sp. SB3-54 whole genome sequence.</title>
        <authorList>
            <person name="Suh M.K."/>
            <person name="Eom M.K."/>
            <person name="Kim J.S."/>
            <person name="Kim H.S."/>
            <person name="Do H.E."/>
            <person name="Shin Y.K."/>
            <person name="Lee J.-S."/>
        </authorList>
    </citation>
    <scope>NUCLEOTIDE SEQUENCE</scope>
    <source>
        <strain evidence="5">SB3-54</strain>
    </source>
</reference>
<dbReference type="InterPro" id="IPR058718">
    <property type="entry name" value="Agl6_TM_C"/>
</dbReference>
<sequence>MTANSPLSADLPEAVRCIASPTDPDVELLLPADDVVEPEVTILIPSVDEELTMGDFVAWCHEGLQAAGLVGEILIVDSSTDRTAQIALSGGARVLKTPKRGLGRAYIDALPYIRGRYVIMGDADCTYDFRQLAPFVEAMRNGTEYAMGSRWKGSIERGAMPALHQYFGTPLTTWILNRLFGSHFTDIHCGMRGITTDALRRMGLVSQSWEYASEMVLKSVRMGLQTTEVPVRFLKDREGRLSHHKRAGWFSPFSAAWINLRAMFIHGAEFFLFKPGIVLMTIGLVLTLPLTFGDITIGHVTFSLYWMLIGLTLSVLGLQSVYFGCLAHAFLDYTGRARQRWQRLFRYTPSVLLSAGMFVLGLGLAATLLVHYVAHDFRLPATSSVVDHLSITGLLLMIFGFSTFCFTLVLHATEVRYGRGDDVVH</sequence>
<organism evidence="5 6">
    <name type="scientific">Jatrophihabitans cynanchi</name>
    <dbReference type="NCBI Taxonomy" id="2944128"/>
    <lineage>
        <taxon>Bacteria</taxon>
        <taxon>Bacillati</taxon>
        <taxon>Actinomycetota</taxon>
        <taxon>Actinomycetes</taxon>
        <taxon>Jatrophihabitantales</taxon>
        <taxon>Jatrophihabitantaceae</taxon>
        <taxon>Jatrophihabitans</taxon>
    </lineage>
</organism>
<dbReference type="InterPro" id="IPR029044">
    <property type="entry name" value="Nucleotide-diphossugar_trans"/>
</dbReference>
<evidence type="ECO:0000313" key="5">
    <source>
        <dbReference type="EMBL" id="WAX56018.1"/>
    </source>
</evidence>
<keyword evidence="2" id="KW-1133">Transmembrane helix</keyword>
<dbReference type="Pfam" id="PF26629">
    <property type="entry name" value="GT2_TM_C"/>
    <property type="match status" value="1"/>
</dbReference>
<feature type="domain" description="Low-salt glycan biosynthesis hexosyltransferase Agl6 C-terminal transmembrane region" evidence="4">
    <location>
        <begin position="329"/>
        <end position="413"/>
    </location>
</feature>
<feature type="transmembrane region" description="Helical" evidence="2">
    <location>
        <begin position="389"/>
        <end position="410"/>
    </location>
</feature>
<dbReference type="Gene3D" id="3.90.550.10">
    <property type="entry name" value="Spore Coat Polysaccharide Biosynthesis Protein SpsA, Chain A"/>
    <property type="match status" value="1"/>
</dbReference>